<sequence length="471" mass="52436">MEPAKAKRKKARRRRRGAEPEPDRLSALPDCLLHVIMSSLKARQVVQTCVLSRRWRDLWRTVPCLDVNLDEFRAKKTQAAPGGDHNAASNSNGVDNSDSDDEICGLDHENASSDDNADSSEDSSESDEGISASDPESSDSDSSDSCSSFSSSDDDDDSKYRYGGNKDKEWKDFEDFTVNLMHRCNISQLDSFRLHSRRFRAPRYGDRQVGGWLRRAMKYCTPDPAGQRKGLSPSPWHLKRLHLCFVALNNRFADHVTSVLRTLEDLELDDCRCEIQSVTSHSLKSLVLKNCRWFSLSEITSRTLKTLVIDGGSNTDDCLLVILTPAVAYLHLAVSVSGFDAGISLNDMPSLVKASIHLRDHAGSIFASHRLCGDQSKLICSVSNATSLELKGVGRKGSPNLEKLTLRHCKKKKGKTKLSKTTSSEFLGLNFMSENLKIEIVYKYGNGRQLIKLLCAYGNLSKKCIKLIKVN</sequence>
<dbReference type="CDD" id="cd22160">
    <property type="entry name" value="F-box_AtFBL13-like"/>
    <property type="match status" value="1"/>
</dbReference>
<dbReference type="SUPFAM" id="SSF52047">
    <property type="entry name" value="RNI-like"/>
    <property type="match status" value="1"/>
</dbReference>
<dbReference type="PANTHER" id="PTHR34223">
    <property type="entry name" value="OS11G0201299 PROTEIN"/>
    <property type="match status" value="1"/>
</dbReference>
<protein>
    <recommendedName>
        <fullName evidence="2">F-box domain-containing protein</fullName>
    </recommendedName>
</protein>
<feature type="compositionally biased region" description="Basic residues" evidence="1">
    <location>
        <begin position="1"/>
        <end position="16"/>
    </location>
</feature>
<reference evidence="3" key="1">
    <citation type="submission" date="2020-07" db="EMBL/GenBank/DDBJ databases">
        <title>Genome sequence and genetic diversity analysis of an under-domesticated orphan crop, white fonio (Digitaria exilis).</title>
        <authorList>
            <person name="Bennetzen J.L."/>
            <person name="Chen S."/>
            <person name="Ma X."/>
            <person name="Wang X."/>
            <person name="Yssel A.E.J."/>
            <person name="Chaluvadi S.R."/>
            <person name="Johnson M."/>
            <person name="Gangashetty P."/>
            <person name="Hamidou F."/>
            <person name="Sanogo M.D."/>
            <person name="Zwaenepoel A."/>
            <person name="Wallace J."/>
            <person name="Van De Peer Y."/>
            <person name="Van Deynze A."/>
        </authorList>
    </citation>
    <scope>NUCLEOTIDE SEQUENCE</scope>
    <source>
        <tissue evidence="3">Leaves</tissue>
    </source>
</reference>
<dbReference type="InterPro" id="IPR053197">
    <property type="entry name" value="F-box_SCFL_complex_component"/>
</dbReference>
<dbReference type="Proteomes" id="UP000636709">
    <property type="component" value="Unassembled WGS sequence"/>
</dbReference>
<feature type="domain" description="F-box" evidence="2">
    <location>
        <begin position="25"/>
        <end position="63"/>
    </location>
</feature>
<keyword evidence="4" id="KW-1185">Reference proteome</keyword>
<gene>
    <name evidence="3" type="ORF">HU200_048779</name>
</gene>
<dbReference type="EMBL" id="JACEFO010002208">
    <property type="protein sequence ID" value="KAF8673227.1"/>
    <property type="molecule type" value="Genomic_DNA"/>
</dbReference>
<accession>A0A835B0R2</accession>
<dbReference type="SUPFAM" id="SSF81383">
    <property type="entry name" value="F-box domain"/>
    <property type="match status" value="1"/>
</dbReference>
<organism evidence="3 4">
    <name type="scientific">Digitaria exilis</name>
    <dbReference type="NCBI Taxonomy" id="1010633"/>
    <lineage>
        <taxon>Eukaryota</taxon>
        <taxon>Viridiplantae</taxon>
        <taxon>Streptophyta</taxon>
        <taxon>Embryophyta</taxon>
        <taxon>Tracheophyta</taxon>
        <taxon>Spermatophyta</taxon>
        <taxon>Magnoliopsida</taxon>
        <taxon>Liliopsida</taxon>
        <taxon>Poales</taxon>
        <taxon>Poaceae</taxon>
        <taxon>PACMAD clade</taxon>
        <taxon>Panicoideae</taxon>
        <taxon>Panicodae</taxon>
        <taxon>Paniceae</taxon>
        <taxon>Anthephorinae</taxon>
        <taxon>Digitaria</taxon>
    </lineage>
</organism>
<feature type="region of interest" description="Disordered" evidence="1">
    <location>
        <begin position="1"/>
        <end position="25"/>
    </location>
</feature>
<comment type="caution">
    <text evidence="3">The sequence shown here is derived from an EMBL/GenBank/DDBJ whole genome shotgun (WGS) entry which is preliminary data.</text>
</comment>
<evidence type="ECO:0000259" key="2">
    <source>
        <dbReference type="Pfam" id="PF00646"/>
    </source>
</evidence>
<dbReference type="Pfam" id="PF00646">
    <property type="entry name" value="F-box"/>
    <property type="match status" value="1"/>
</dbReference>
<feature type="compositionally biased region" description="Low complexity" evidence="1">
    <location>
        <begin position="86"/>
        <end position="96"/>
    </location>
</feature>
<dbReference type="InterPro" id="IPR036047">
    <property type="entry name" value="F-box-like_dom_sf"/>
</dbReference>
<proteinExistence type="predicted"/>
<dbReference type="InterPro" id="IPR053781">
    <property type="entry name" value="F-box_AtFBL13-like"/>
</dbReference>
<dbReference type="InterPro" id="IPR001810">
    <property type="entry name" value="F-box_dom"/>
</dbReference>
<evidence type="ECO:0000313" key="4">
    <source>
        <dbReference type="Proteomes" id="UP000636709"/>
    </source>
</evidence>
<feature type="region of interest" description="Disordered" evidence="1">
    <location>
        <begin position="78"/>
        <end position="164"/>
    </location>
</feature>
<evidence type="ECO:0000313" key="3">
    <source>
        <dbReference type="EMBL" id="KAF8673227.1"/>
    </source>
</evidence>
<evidence type="ECO:0000256" key="1">
    <source>
        <dbReference type="SAM" id="MobiDB-lite"/>
    </source>
</evidence>
<dbReference type="OrthoDB" id="586540at2759"/>
<feature type="compositionally biased region" description="Acidic residues" evidence="1">
    <location>
        <begin position="115"/>
        <end position="128"/>
    </location>
</feature>
<dbReference type="PANTHER" id="PTHR34223:SF27">
    <property type="entry name" value="F-BOX DOMAIN-CONTAINING PROTEIN"/>
    <property type="match status" value="1"/>
</dbReference>
<name>A0A835B0R2_9POAL</name>
<dbReference type="Gene3D" id="1.20.1280.50">
    <property type="match status" value="1"/>
</dbReference>
<dbReference type="AlphaFoldDB" id="A0A835B0R2"/>